<accession>A0A916TES4</accession>
<dbReference type="SUPFAM" id="SSF55486">
    <property type="entry name" value="Metalloproteases ('zincins'), catalytic domain"/>
    <property type="match status" value="2"/>
</dbReference>
<protein>
    <recommendedName>
        <fullName evidence="4">PEP-CTERM sorting domain-containing protein</fullName>
    </recommendedName>
</protein>
<reference evidence="2" key="1">
    <citation type="journal article" date="2014" name="Int. J. Syst. Evol. Microbiol.">
        <title>Complete genome sequence of Corynebacterium casei LMG S-19264T (=DSM 44701T), isolated from a smear-ripened cheese.</title>
        <authorList>
            <consortium name="US DOE Joint Genome Institute (JGI-PGF)"/>
            <person name="Walter F."/>
            <person name="Albersmeier A."/>
            <person name="Kalinowski J."/>
            <person name="Ruckert C."/>
        </authorList>
    </citation>
    <scope>NUCLEOTIDE SEQUENCE</scope>
    <source>
        <strain evidence="2">CGMCC 1.15330</strain>
    </source>
</reference>
<organism evidence="2 3">
    <name type="scientific">Sphingomonas metalli</name>
    <dbReference type="NCBI Taxonomy" id="1779358"/>
    <lineage>
        <taxon>Bacteria</taxon>
        <taxon>Pseudomonadati</taxon>
        <taxon>Pseudomonadota</taxon>
        <taxon>Alphaproteobacteria</taxon>
        <taxon>Sphingomonadales</taxon>
        <taxon>Sphingomonadaceae</taxon>
        <taxon>Sphingomonas</taxon>
    </lineage>
</organism>
<comment type="caution">
    <text evidence="2">The sequence shown here is derived from an EMBL/GenBank/DDBJ whole genome shotgun (WGS) entry which is preliminary data.</text>
</comment>
<dbReference type="InterPro" id="IPR024079">
    <property type="entry name" value="MetalloPept_cat_dom_sf"/>
</dbReference>
<name>A0A916TES4_9SPHN</name>
<keyword evidence="1" id="KW-0732">Signal</keyword>
<evidence type="ECO:0008006" key="4">
    <source>
        <dbReference type="Google" id="ProtNLM"/>
    </source>
</evidence>
<gene>
    <name evidence="2" type="ORF">GCM10011380_33960</name>
</gene>
<sequence length="393" mass="41191">MLSKMLKAMALGAALVLGAGRASALTIVLTDSAPGMTAEARTGFTVAARYWESVLTNNVTLNIAIGLDDFGPNGLGVASSSYTGLTIADYYTQLAKTRSGSAVDQLAAAALPVLDSNGSIKVIVPNYADAVSASGVTAGYDSRLAPTNTFLSRGIGMTTANYKALFDDPNFDAAKTDAEILFSNSVTFDFNPEDGIAIGSADFIGTAIHEIGHALGFYSGVESFDQNAGSPDFPADNYVVGSALDLFRYSGEDRLDWTFGTDAYFSLDGGKTAYGGAHFATGETRGDGYGTGHWKKGRNCADLIGIMNPFLCPGRQGVVTGLDITALDAIGWNVAPGAASAAYRMDTGQIYAAYVAALPEPSCWLELCIGFLMLGMLLRQRYIRDDAAGSYRG</sequence>
<proteinExistence type="predicted"/>
<feature type="signal peptide" evidence="1">
    <location>
        <begin position="1"/>
        <end position="24"/>
    </location>
</feature>
<reference evidence="2" key="2">
    <citation type="submission" date="2020-09" db="EMBL/GenBank/DDBJ databases">
        <authorList>
            <person name="Sun Q."/>
            <person name="Zhou Y."/>
        </authorList>
    </citation>
    <scope>NUCLEOTIDE SEQUENCE</scope>
    <source>
        <strain evidence="2">CGMCC 1.15330</strain>
    </source>
</reference>
<dbReference type="Proteomes" id="UP000623067">
    <property type="component" value="Unassembled WGS sequence"/>
</dbReference>
<evidence type="ECO:0000256" key="1">
    <source>
        <dbReference type="SAM" id="SignalP"/>
    </source>
</evidence>
<evidence type="ECO:0000313" key="2">
    <source>
        <dbReference type="EMBL" id="GGB41679.1"/>
    </source>
</evidence>
<keyword evidence="3" id="KW-1185">Reference proteome</keyword>
<dbReference type="GO" id="GO:0008237">
    <property type="term" value="F:metallopeptidase activity"/>
    <property type="evidence" value="ECO:0007669"/>
    <property type="project" value="InterPro"/>
</dbReference>
<evidence type="ECO:0000313" key="3">
    <source>
        <dbReference type="Proteomes" id="UP000623067"/>
    </source>
</evidence>
<feature type="chain" id="PRO_5038100177" description="PEP-CTERM sorting domain-containing protein" evidence="1">
    <location>
        <begin position="25"/>
        <end position="393"/>
    </location>
</feature>
<dbReference type="Gene3D" id="3.40.390.10">
    <property type="entry name" value="Collagenase (Catalytic Domain)"/>
    <property type="match status" value="1"/>
</dbReference>
<dbReference type="AlphaFoldDB" id="A0A916TES4"/>
<dbReference type="NCBIfam" id="NF038122">
    <property type="entry name" value="metallo_LGF"/>
    <property type="match status" value="1"/>
</dbReference>
<dbReference type="EMBL" id="BMIH01000005">
    <property type="protein sequence ID" value="GGB41679.1"/>
    <property type="molecule type" value="Genomic_DNA"/>
</dbReference>